<keyword evidence="1" id="KW-0175">Coiled coil</keyword>
<gene>
    <name evidence="2" type="ORF">CRU78_20975</name>
</gene>
<name>A0A6A7RZ93_9PROT</name>
<protein>
    <submittedName>
        <fullName evidence="2">Uncharacterized protein</fullName>
    </submittedName>
</protein>
<proteinExistence type="predicted"/>
<dbReference type="EMBL" id="PDHS01000643">
    <property type="protein sequence ID" value="MQM32823.1"/>
    <property type="molecule type" value="Genomic_DNA"/>
</dbReference>
<evidence type="ECO:0000313" key="2">
    <source>
        <dbReference type="EMBL" id="MQM32823.1"/>
    </source>
</evidence>
<evidence type="ECO:0000313" key="3">
    <source>
        <dbReference type="Proteomes" id="UP000342300"/>
    </source>
</evidence>
<feature type="coiled-coil region" evidence="1">
    <location>
        <begin position="8"/>
        <end position="64"/>
    </location>
</feature>
<accession>A0A6A7RZ93</accession>
<dbReference type="AlphaFoldDB" id="A0A6A7RZ93"/>
<sequence>MSKRDDYIEKMKLQLDKTNTKMNELDAKAKVAKADAREKYEEEMGKLRQQSQRALAKLEELRVAGEDSWDTMV</sequence>
<organism evidence="2 3">
    <name type="scientific">Candidatus Accumulibacter phosphatis</name>
    <dbReference type="NCBI Taxonomy" id="327160"/>
    <lineage>
        <taxon>Bacteria</taxon>
        <taxon>Pseudomonadati</taxon>
        <taxon>Pseudomonadota</taxon>
        <taxon>Betaproteobacteria</taxon>
        <taxon>Candidatus Accumulibacter</taxon>
    </lineage>
</organism>
<reference evidence="2 3" key="1">
    <citation type="submission" date="2017-09" db="EMBL/GenBank/DDBJ databases">
        <title>Metagenomic Analysis Reveals Denitrifying Candidatus Accumulibacter and Flanking Population as a Source of N2O.</title>
        <authorList>
            <person name="Gao H."/>
            <person name="Mao Y."/>
            <person name="Zhao X."/>
            <person name="Liu W.-T."/>
            <person name="Zhang T."/>
            <person name="Wells G."/>
        </authorList>
    </citation>
    <scope>NUCLEOTIDE SEQUENCE [LARGE SCALE GENOMIC DNA]</scope>
    <source>
        <strain evidence="2">CANDO_2_IC</strain>
    </source>
</reference>
<dbReference type="Proteomes" id="UP000342300">
    <property type="component" value="Unassembled WGS sequence"/>
</dbReference>
<feature type="non-terminal residue" evidence="2">
    <location>
        <position position="73"/>
    </location>
</feature>
<comment type="caution">
    <text evidence="2">The sequence shown here is derived from an EMBL/GenBank/DDBJ whole genome shotgun (WGS) entry which is preliminary data.</text>
</comment>
<evidence type="ECO:0000256" key="1">
    <source>
        <dbReference type="SAM" id="Coils"/>
    </source>
</evidence>